<gene>
    <name evidence="1" type="ORF">EEDITHA_LOCUS22648</name>
</gene>
<sequence length="152" mass="16449">MWNYMLEISSFKIYVAKTEYIDCESPNSDTTEIGLNASSSYVVEQEVKSNVMQASTVSQCVVGADALVSLITSCALTVAIRDDAGAAPIARISVGSISRINIDHILIQALIKTRAAIDPRRRNVLAATSKLDCTARADVTTRLNGVHVELLY</sequence>
<protein>
    <submittedName>
        <fullName evidence="1">Uncharacterized protein</fullName>
    </submittedName>
</protein>
<comment type="caution">
    <text evidence="1">The sequence shown here is derived from an EMBL/GenBank/DDBJ whole genome shotgun (WGS) entry which is preliminary data.</text>
</comment>
<organism evidence="1 2">
    <name type="scientific">Euphydryas editha</name>
    <name type="common">Edith's checkerspot</name>
    <dbReference type="NCBI Taxonomy" id="104508"/>
    <lineage>
        <taxon>Eukaryota</taxon>
        <taxon>Metazoa</taxon>
        <taxon>Ecdysozoa</taxon>
        <taxon>Arthropoda</taxon>
        <taxon>Hexapoda</taxon>
        <taxon>Insecta</taxon>
        <taxon>Pterygota</taxon>
        <taxon>Neoptera</taxon>
        <taxon>Endopterygota</taxon>
        <taxon>Lepidoptera</taxon>
        <taxon>Glossata</taxon>
        <taxon>Ditrysia</taxon>
        <taxon>Papilionoidea</taxon>
        <taxon>Nymphalidae</taxon>
        <taxon>Nymphalinae</taxon>
        <taxon>Euphydryas</taxon>
    </lineage>
</organism>
<dbReference type="EMBL" id="CAKOGL010000031">
    <property type="protein sequence ID" value="CAH2108740.1"/>
    <property type="molecule type" value="Genomic_DNA"/>
</dbReference>
<proteinExistence type="predicted"/>
<dbReference type="Proteomes" id="UP001153954">
    <property type="component" value="Unassembled WGS sequence"/>
</dbReference>
<evidence type="ECO:0000313" key="1">
    <source>
        <dbReference type="EMBL" id="CAH2108740.1"/>
    </source>
</evidence>
<name>A0AAU9V9P2_EUPED</name>
<accession>A0AAU9V9P2</accession>
<dbReference type="AlphaFoldDB" id="A0AAU9V9P2"/>
<reference evidence="1" key="1">
    <citation type="submission" date="2022-03" db="EMBL/GenBank/DDBJ databases">
        <authorList>
            <person name="Tunstrom K."/>
        </authorList>
    </citation>
    <scope>NUCLEOTIDE SEQUENCE</scope>
</reference>
<keyword evidence="2" id="KW-1185">Reference proteome</keyword>
<evidence type="ECO:0000313" key="2">
    <source>
        <dbReference type="Proteomes" id="UP001153954"/>
    </source>
</evidence>